<evidence type="ECO:0000313" key="3">
    <source>
        <dbReference type="Proteomes" id="UP000050794"/>
    </source>
</evidence>
<proteinExistence type="predicted"/>
<evidence type="ECO:0000313" key="2">
    <source>
        <dbReference type="EMBL" id="VDM27880.1"/>
    </source>
</evidence>
<protein>
    <submittedName>
        <fullName evidence="2 4">Uncharacterized protein</fullName>
    </submittedName>
</protein>
<dbReference type="WBParaSite" id="TCNE_0000232601-mRNA-1">
    <property type="protein sequence ID" value="TCNE_0000232601-mRNA-1"/>
    <property type="gene ID" value="TCNE_0000232601"/>
</dbReference>
<dbReference type="Proteomes" id="UP000050794">
    <property type="component" value="Unassembled WGS sequence"/>
</dbReference>
<evidence type="ECO:0000313" key="4">
    <source>
        <dbReference type="WBParaSite" id="TCNE_0000232601-mRNA-1"/>
    </source>
</evidence>
<accession>A0A183U1F6</accession>
<gene>
    <name evidence="2" type="ORF">TCNE_LOCUS2326</name>
</gene>
<reference evidence="2 3" key="2">
    <citation type="submission" date="2018-11" db="EMBL/GenBank/DDBJ databases">
        <authorList>
            <consortium name="Pathogen Informatics"/>
        </authorList>
    </citation>
    <scope>NUCLEOTIDE SEQUENCE [LARGE SCALE GENOMIC DNA]</scope>
</reference>
<organism evidence="3 4">
    <name type="scientific">Toxocara canis</name>
    <name type="common">Canine roundworm</name>
    <dbReference type="NCBI Taxonomy" id="6265"/>
    <lineage>
        <taxon>Eukaryota</taxon>
        <taxon>Metazoa</taxon>
        <taxon>Ecdysozoa</taxon>
        <taxon>Nematoda</taxon>
        <taxon>Chromadorea</taxon>
        <taxon>Rhabditida</taxon>
        <taxon>Spirurina</taxon>
        <taxon>Ascaridomorpha</taxon>
        <taxon>Ascaridoidea</taxon>
        <taxon>Toxocaridae</taxon>
        <taxon>Toxocara</taxon>
    </lineage>
</organism>
<sequence>MGLVARPLTRLSKLHSSKGLEESAECTSPPVEHKGMSKASMRARRKDFIGYIADLKFFSNQFPHALLL</sequence>
<dbReference type="AlphaFoldDB" id="A0A183U1F6"/>
<dbReference type="EMBL" id="UYWY01002256">
    <property type="protein sequence ID" value="VDM27880.1"/>
    <property type="molecule type" value="Genomic_DNA"/>
</dbReference>
<evidence type="ECO:0000256" key="1">
    <source>
        <dbReference type="SAM" id="MobiDB-lite"/>
    </source>
</evidence>
<keyword evidence="3" id="KW-1185">Reference proteome</keyword>
<name>A0A183U1F6_TOXCA</name>
<reference evidence="4" key="1">
    <citation type="submission" date="2016-06" db="UniProtKB">
        <authorList>
            <consortium name="WormBaseParasite"/>
        </authorList>
    </citation>
    <scope>IDENTIFICATION</scope>
</reference>
<feature type="region of interest" description="Disordered" evidence="1">
    <location>
        <begin position="15"/>
        <end position="39"/>
    </location>
</feature>